<proteinExistence type="predicted"/>
<dbReference type="Proteomes" id="UP000236284">
    <property type="component" value="Unassembled WGS sequence"/>
</dbReference>
<dbReference type="InterPro" id="IPR032466">
    <property type="entry name" value="Metal_Hydrolase"/>
</dbReference>
<accession>A0ABX4WKW3</accession>
<protein>
    <submittedName>
        <fullName evidence="3">Amidohydrolase</fullName>
    </submittedName>
</protein>
<dbReference type="SUPFAM" id="SSF51556">
    <property type="entry name" value="Metallo-dependent hydrolases"/>
    <property type="match status" value="1"/>
</dbReference>
<reference evidence="3 4" key="1">
    <citation type="submission" date="2017-06" db="EMBL/GenBank/DDBJ databases">
        <title>Genome variation in co-occurring toxic Cylindrospermopsis raciborskii strains determines phenotypic plasticity.</title>
        <authorList>
            <person name="Willis A."/>
            <person name="Woodhouse J."/>
            <person name="Ongley S."/>
            <person name="Jex A."/>
            <person name="Burford M."/>
            <person name="Neilan B."/>
        </authorList>
    </citation>
    <scope>NUCLEOTIDE SEQUENCE [LARGE SCALE GENOMIC DNA]</scope>
    <source>
        <strain evidence="3 4">C07</strain>
    </source>
</reference>
<comment type="caution">
    <text evidence="3">The sequence shown here is derived from an EMBL/GenBank/DDBJ whole genome shotgun (WGS) entry which is preliminary data.</text>
</comment>
<dbReference type="InterPro" id="IPR050287">
    <property type="entry name" value="MTA/SAH_deaminase"/>
</dbReference>
<dbReference type="PANTHER" id="PTHR43794">
    <property type="entry name" value="AMINOHYDROLASE SSNA-RELATED"/>
    <property type="match status" value="1"/>
</dbReference>
<dbReference type="PANTHER" id="PTHR43794:SF11">
    <property type="entry name" value="AMIDOHYDROLASE-RELATED DOMAIN-CONTAINING PROTEIN"/>
    <property type="match status" value="1"/>
</dbReference>
<keyword evidence="4" id="KW-1185">Reference proteome</keyword>
<dbReference type="CDD" id="cd01298">
    <property type="entry name" value="ATZ_TRZ_like"/>
    <property type="match status" value="1"/>
</dbReference>
<feature type="domain" description="Amidohydrolase-related" evidence="2">
    <location>
        <begin position="48"/>
        <end position="417"/>
    </location>
</feature>
<dbReference type="Gene3D" id="2.30.40.10">
    <property type="entry name" value="Urease, subunit C, domain 1"/>
    <property type="match status" value="1"/>
</dbReference>
<name>A0ABX4WKW3_9CYAN</name>
<dbReference type="InterPro" id="IPR006680">
    <property type="entry name" value="Amidohydro-rel"/>
</dbReference>
<dbReference type="EMBL" id="NJHS01000368">
    <property type="protein sequence ID" value="PNJ92414.1"/>
    <property type="molecule type" value="Genomic_DNA"/>
</dbReference>
<evidence type="ECO:0000313" key="4">
    <source>
        <dbReference type="Proteomes" id="UP000236284"/>
    </source>
</evidence>
<keyword evidence="1" id="KW-0378">Hydrolase</keyword>
<dbReference type="RefSeq" id="WP_102939203.1">
    <property type="nucleotide sequence ID" value="NZ_NJHS01000368.1"/>
</dbReference>
<dbReference type="SUPFAM" id="SSF51338">
    <property type="entry name" value="Composite domain of metallo-dependent hydrolases"/>
    <property type="match status" value="2"/>
</dbReference>
<dbReference type="InterPro" id="IPR011059">
    <property type="entry name" value="Metal-dep_hydrolase_composite"/>
</dbReference>
<evidence type="ECO:0000259" key="2">
    <source>
        <dbReference type="Pfam" id="PF01979"/>
    </source>
</evidence>
<evidence type="ECO:0000313" key="3">
    <source>
        <dbReference type="EMBL" id="PNJ92414.1"/>
    </source>
</evidence>
<dbReference type="Gene3D" id="3.20.20.140">
    <property type="entry name" value="Metal-dependent hydrolases"/>
    <property type="match status" value="1"/>
</dbReference>
<evidence type="ECO:0000256" key="1">
    <source>
        <dbReference type="ARBA" id="ARBA00022801"/>
    </source>
</evidence>
<gene>
    <name evidence="3" type="ORF">CEP15_16670</name>
</gene>
<sequence length="467" mass="50886">MNFTIKNALSPVKEGYTTLDIQVMEGIITQVGQNLNVIGTLIDGQDKLVLPGFFNAHTHSVEKWQRGIIPPLPLELWLAHLCDFAPLDMERVYLSALGTGVETLLSGGTSVVDHLVLIPGQELETIATVIRAYQTLGIRAFIAPLIQDEPLTAGMPEGKLLASHEYYCRSTDETLAIVEQAVINFHQPEKGTSILVGPTGIQLCTDALFTGCVALSDRYQLSRHSHLLETKAQEKLAAEKYECSAVKHLQEIGFLDEKTSLAHGVWLNDTDIEILALTKSTIVHNPLSNLRLGSGIAPILKCLRAGVNISFGCDGASSNDSQDLLEAIKIGSILHNITDPDYRSWITPKQSVEMACLGGAKGLGVHNHLGSITVGKKADLVLYDLTALSLLPRTDPIGLLVLGRPVNVIDSVWVDGRPIVVNGKLTTIDIDELRQELFDRSGWEAGRESPTLGKIESHYRRIMSLST</sequence>
<organism evidence="3 4">
    <name type="scientific">Cylindrospermopsis raciborskii C07</name>
    <dbReference type="NCBI Taxonomy" id="2014886"/>
    <lineage>
        <taxon>Bacteria</taxon>
        <taxon>Bacillati</taxon>
        <taxon>Cyanobacteriota</taxon>
        <taxon>Cyanophyceae</taxon>
        <taxon>Nostocales</taxon>
        <taxon>Aphanizomenonaceae</taxon>
        <taxon>Cylindrospermopsis</taxon>
    </lineage>
</organism>
<dbReference type="Pfam" id="PF01979">
    <property type="entry name" value="Amidohydro_1"/>
    <property type="match status" value="1"/>
</dbReference>